<dbReference type="Proteomes" id="UP000651452">
    <property type="component" value="Unassembled WGS sequence"/>
</dbReference>
<keyword evidence="3" id="KW-1185">Reference proteome</keyword>
<sequence length="413" mass="47805">MASQNYIRGRSCYPNGLWKEATGATWRIMDSTYFFTPNLSFGNMTFTQVKVIDIAWDLIIGRGGQMCLAWVNWRVFNEWLVYHLERYRTSYKMFASVTLQTTSLTTLGVLAKEFLCFGEKSWRRFFRWLAMFCMLISTLYVLAFPTLMAAMTGYITTYEPYVEDYNHNLVEWKKVDEIVGFISGADGIGFDETHIWVTSQDEKLLHAVDAFISKYTNANNTQTYENTVVDKTQKYNTPGQKSNVTIFQAGAGTNWEFENVVTTVRNSNVSITTYLSTGKPFGDTIAPLEQYYSITGRYGDQYNSTYIKNHSSCKPSESYQWGFSYIFLFMVSIFNFLWSVIMFCMWLDTRRGSRMYKNGRRPGLLRSVLDLSAAIREDLGAEADDLEEEDLRRKLSEESRDWGVGNEEEIMEK</sequence>
<feature type="transmembrane region" description="Helical" evidence="1">
    <location>
        <begin position="128"/>
        <end position="155"/>
    </location>
</feature>
<feature type="transmembrane region" description="Helical" evidence="1">
    <location>
        <begin position="325"/>
        <end position="347"/>
    </location>
</feature>
<evidence type="ECO:0000256" key="1">
    <source>
        <dbReference type="SAM" id="Phobius"/>
    </source>
</evidence>
<keyword evidence="1" id="KW-0812">Transmembrane</keyword>
<dbReference type="EMBL" id="RZGK01000017">
    <property type="protein sequence ID" value="KAF9692971.1"/>
    <property type="molecule type" value="Genomic_DNA"/>
</dbReference>
<name>A0A8H7IWQ4_9PLEO</name>
<protein>
    <submittedName>
        <fullName evidence="2">Uncharacterized protein</fullName>
    </submittedName>
</protein>
<dbReference type="AlphaFoldDB" id="A0A8H7IWQ4"/>
<dbReference type="OrthoDB" id="3903561at2759"/>
<keyword evidence="1" id="KW-0472">Membrane</keyword>
<comment type="caution">
    <text evidence="2">The sequence shown here is derived from an EMBL/GenBank/DDBJ whole genome shotgun (WGS) entry which is preliminary data.</text>
</comment>
<keyword evidence="1" id="KW-1133">Transmembrane helix</keyword>
<accession>A0A8H7IWQ4</accession>
<organism evidence="2 3">
    <name type="scientific">Ascochyta lentis</name>
    <dbReference type="NCBI Taxonomy" id="205686"/>
    <lineage>
        <taxon>Eukaryota</taxon>
        <taxon>Fungi</taxon>
        <taxon>Dikarya</taxon>
        <taxon>Ascomycota</taxon>
        <taxon>Pezizomycotina</taxon>
        <taxon>Dothideomycetes</taxon>
        <taxon>Pleosporomycetidae</taxon>
        <taxon>Pleosporales</taxon>
        <taxon>Pleosporineae</taxon>
        <taxon>Didymellaceae</taxon>
        <taxon>Ascochyta</taxon>
    </lineage>
</organism>
<evidence type="ECO:0000313" key="3">
    <source>
        <dbReference type="Proteomes" id="UP000651452"/>
    </source>
</evidence>
<evidence type="ECO:0000313" key="2">
    <source>
        <dbReference type="EMBL" id="KAF9692971.1"/>
    </source>
</evidence>
<proteinExistence type="predicted"/>
<gene>
    <name evidence="2" type="ORF">EKO04_009259</name>
</gene>
<reference evidence="2" key="1">
    <citation type="submission" date="2018-12" db="EMBL/GenBank/DDBJ databases">
        <authorList>
            <person name="Syme R.A."/>
            <person name="Farfan-Caceres L."/>
            <person name="Lichtenzveig J."/>
        </authorList>
    </citation>
    <scope>NUCLEOTIDE SEQUENCE</scope>
    <source>
        <strain evidence="2">Al4</strain>
    </source>
</reference>
<reference evidence="2" key="2">
    <citation type="submission" date="2020-09" db="EMBL/GenBank/DDBJ databases">
        <title>Reference genome assembly for Australian Ascochyta lentis isolate Al4.</title>
        <authorList>
            <person name="Lee R.C."/>
            <person name="Farfan-Caceres L.M."/>
            <person name="Debler J.W."/>
            <person name="Williams A.H."/>
            <person name="Henares B.M."/>
        </authorList>
    </citation>
    <scope>NUCLEOTIDE SEQUENCE</scope>
    <source>
        <strain evidence="2">Al4</strain>
    </source>
</reference>